<accession>A0A8K0KCF9</accession>
<evidence type="ECO:0008006" key="4">
    <source>
        <dbReference type="Google" id="ProtNLM"/>
    </source>
</evidence>
<evidence type="ECO:0000256" key="1">
    <source>
        <dbReference type="SAM" id="MobiDB-lite"/>
    </source>
</evidence>
<evidence type="ECO:0000313" key="2">
    <source>
        <dbReference type="EMBL" id="KAG8231165.1"/>
    </source>
</evidence>
<keyword evidence="3" id="KW-1185">Reference proteome</keyword>
<sequence>MQSVPPIAATHIPDPGAFQSQDPFYNPSSAGLGLYMSPPGPTQQGPVFLLEPPPRLAFSNTSGAEISCSAHGAPPPDLSWILADGSRAEPVPGLR</sequence>
<reference evidence="2" key="2">
    <citation type="submission" date="2017-10" db="EMBL/GenBank/DDBJ databases">
        <title>Ladona fulva Genome sequencing and assembly.</title>
        <authorList>
            <person name="Murali S."/>
            <person name="Richards S."/>
            <person name="Bandaranaike D."/>
            <person name="Bellair M."/>
            <person name="Blankenburg K."/>
            <person name="Chao H."/>
            <person name="Dinh H."/>
            <person name="Doddapaneni H."/>
            <person name="Dugan-Rocha S."/>
            <person name="Elkadiri S."/>
            <person name="Gnanaolivu R."/>
            <person name="Hernandez B."/>
            <person name="Skinner E."/>
            <person name="Javaid M."/>
            <person name="Lee S."/>
            <person name="Li M."/>
            <person name="Ming W."/>
            <person name="Munidasa M."/>
            <person name="Muniz J."/>
            <person name="Nguyen L."/>
            <person name="Hughes D."/>
            <person name="Osuji N."/>
            <person name="Pu L.-L."/>
            <person name="Puazo M."/>
            <person name="Qu C."/>
            <person name="Quiroz J."/>
            <person name="Raj R."/>
            <person name="Weissenberger G."/>
            <person name="Xin Y."/>
            <person name="Zou X."/>
            <person name="Han Y."/>
            <person name="Worley K."/>
            <person name="Muzny D."/>
            <person name="Gibbs R."/>
        </authorList>
    </citation>
    <scope>NUCLEOTIDE SEQUENCE</scope>
    <source>
        <strain evidence="2">Sampled in the wild</strain>
    </source>
</reference>
<dbReference type="EMBL" id="KZ308538">
    <property type="protein sequence ID" value="KAG8231165.1"/>
    <property type="molecule type" value="Genomic_DNA"/>
</dbReference>
<comment type="caution">
    <text evidence="2">The sequence shown here is derived from an EMBL/GenBank/DDBJ whole genome shotgun (WGS) entry which is preliminary data.</text>
</comment>
<proteinExistence type="predicted"/>
<gene>
    <name evidence="2" type="ORF">J437_LFUL010391</name>
</gene>
<protein>
    <recommendedName>
        <fullName evidence="4">Ig-like domain-containing protein</fullName>
    </recommendedName>
</protein>
<evidence type="ECO:0000313" key="3">
    <source>
        <dbReference type="Proteomes" id="UP000792457"/>
    </source>
</evidence>
<dbReference type="OrthoDB" id="5969272at2759"/>
<reference evidence="2" key="1">
    <citation type="submission" date="2013-04" db="EMBL/GenBank/DDBJ databases">
        <authorList>
            <person name="Qu J."/>
            <person name="Murali S.C."/>
            <person name="Bandaranaike D."/>
            <person name="Bellair M."/>
            <person name="Blankenburg K."/>
            <person name="Chao H."/>
            <person name="Dinh H."/>
            <person name="Doddapaneni H."/>
            <person name="Downs B."/>
            <person name="Dugan-Rocha S."/>
            <person name="Elkadiri S."/>
            <person name="Gnanaolivu R.D."/>
            <person name="Hernandez B."/>
            <person name="Javaid M."/>
            <person name="Jayaseelan J.C."/>
            <person name="Lee S."/>
            <person name="Li M."/>
            <person name="Ming W."/>
            <person name="Munidasa M."/>
            <person name="Muniz J."/>
            <person name="Nguyen L."/>
            <person name="Ongeri F."/>
            <person name="Osuji N."/>
            <person name="Pu L.-L."/>
            <person name="Puazo M."/>
            <person name="Qu C."/>
            <person name="Quiroz J."/>
            <person name="Raj R."/>
            <person name="Weissenberger G."/>
            <person name="Xin Y."/>
            <person name="Zou X."/>
            <person name="Han Y."/>
            <person name="Richards S."/>
            <person name="Worley K."/>
            <person name="Muzny D."/>
            <person name="Gibbs R."/>
        </authorList>
    </citation>
    <scope>NUCLEOTIDE SEQUENCE</scope>
    <source>
        <strain evidence="2">Sampled in the wild</strain>
    </source>
</reference>
<organism evidence="2 3">
    <name type="scientific">Ladona fulva</name>
    <name type="common">Scarce chaser dragonfly</name>
    <name type="synonym">Libellula fulva</name>
    <dbReference type="NCBI Taxonomy" id="123851"/>
    <lineage>
        <taxon>Eukaryota</taxon>
        <taxon>Metazoa</taxon>
        <taxon>Ecdysozoa</taxon>
        <taxon>Arthropoda</taxon>
        <taxon>Hexapoda</taxon>
        <taxon>Insecta</taxon>
        <taxon>Pterygota</taxon>
        <taxon>Palaeoptera</taxon>
        <taxon>Odonata</taxon>
        <taxon>Epiprocta</taxon>
        <taxon>Anisoptera</taxon>
        <taxon>Libelluloidea</taxon>
        <taxon>Libellulidae</taxon>
        <taxon>Ladona</taxon>
    </lineage>
</organism>
<dbReference type="Proteomes" id="UP000792457">
    <property type="component" value="Unassembled WGS sequence"/>
</dbReference>
<dbReference type="Gene3D" id="2.60.40.10">
    <property type="entry name" value="Immunoglobulins"/>
    <property type="match status" value="1"/>
</dbReference>
<dbReference type="InterPro" id="IPR036179">
    <property type="entry name" value="Ig-like_dom_sf"/>
</dbReference>
<dbReference type="InterPro" id="IPR013783">
    <property type="entry name" value="Ig-like_fold"/>
</dbReference>
<dbReference type="AlphaFoldDB" id="A0A8K0KCF9"/>
<feature type="region of interest" description="Disordered" evidence="1">
    <location>
        <begin position="1"/>
        <end position="53"/>
    </location>
</feature>
<dbReference type="SUPFAM" id="SSF48726">
    <property type="entry name" value="Immunoglobulin"/>
    <property type="match status" value="1"/>
</dbReference>
<feature type="compositionally biased region" description="Polar residues" evidence="1">
    <location>
        <begin position="18"/>
        <end position="29"/>
    </location>
</feature>
<name>A0A8K0KCF9_LADFU</name>